<gene>
    <name evidence="1" type="ORF">SAMN05421760_110113</name>
</gene>
<dbReference type="EMBL" id="FTOE01000010">
    <property type="protein sequence ID" value="SIT00200.1"/>
    <property type="molecule type" value="Genomic_DNA"/>
</dbReference>
<proteinExistence type="predicted"/>
<evidence type="ECO:0000313" key="2">
    <source>
        <dbReference type="Proteomes" id="UP000185999"/>
    </source>
</evidence>
<dbReference type="AlphaFoldDB" id="A0A1N7NPL1"/>
<dbReference type="Proteomes" id="UP000185999">
    <property type="component" value="Unassembled WGS sequence"/>
</dbReference>
<evidence type="ECO:0000313" key="1">
    <source>
        <dbReference type="EMBL" id="SIT00200.1"/>
    </source>
</evidence>
<name>A0A1N7NPL1_9GAMM</name>
<sequence length="51" mass="6028">MGALLSLAEVKKHTFKGTLVRTFHRIIHKMLYYKILLRDIHTQYLSETKAL</sequence>
<reference evidence="2" key="1">
    <citation type="submission" date="2017-01" db="EMBL/GenBank/DDBJ databases">
        <authorList>
            <person name="Varghese N."/>
            <person name="Submissions S."/>
        </authorList>
    </citation>
    <scope>NUCLEOTIDE SEQUENCE [LARGE SCALE GENOMIC DNA]</scope>
    <source>
        <strain evidence="2">DSM 22306</strain>
    </source>
</reference>
<protein>
    <submittedName>
        <fullName evidence="1">Uncharacterized protein</fullName>
    </submittedName>
</protein>
<dbReference type="STRING" id="619304.SAMN05421760_110113"/>
<keyword evidence="2" id="KW-1185">Reference proteome</keyword>
<organism evidence="1 2">
    <name type="scientific">Neptunomonas antarctica</name>
    <dbReference type="NCBI Taxonomy" id="619304"/>
    <lineage>
        <taxon>Bacteria</taxon>
        <taxon>Pseudomonadati</taxon>
        <taxon>Pseudomonadota</taxon>
        <taxon>Gammaproteobacteria</taxon>
        <taxon>Oceanospirillales</taxon>
        <taxon>Oceanospirillaceae</taxon>
        <taxon>Neptunomonas</taxon>
    </lineage>
</organism>
<accession>A0A1N7NPL1</accession>